<comment type="caution">
    <text evidence="1">The sequence shown here is derived from an EMBL/GenBank/DDBJ whole genome shotgun (WGS) entry which is preliminary data.</text>
</comment>
<organism evidence="1">
    <name type="scientific">marine sediment metagenome</name>
    <dbReference type="NCBI Taxonomy" id="412755"/>
    <lineage>
        <taxon>unclassified sequences</taxon>
        <taxon>metagenomes</taxon>
        <taxon>ecological metagenomes</taxon>
    </lineage>
</organism>
<proteinExistence type="predicted"/>
<evidence type="ECO:0000313" key="1">
    <source>
        <dbReference type="EMBL" id="GAH94711.1"/>
    </source>
</evidence>
<sequence>STISMQSNGLLLSTNIIGKVMVAKIVKANYRDNILTALIPHN</sequence>
<accession>X1JJ01</accession>
<name>X1JJ01_9ZZZZ</name>
<dbReference type="EMBL" id="BARU01045585">
    <property type="protein sequence ID" value="GAH94711.1"/>
    <property type="molecule type" value="Genomic_DNA"/>
</dbReference>
<gene>
    <name evidence="1" type="ORF">S03H2_69111</name>
</gene>
<dbReference type="AlphaFoldDB" id="X1JJ01"/>
<feature type="non-terminal residue" evidence="1">
    <location>
        <position position="1"/>
    </location>
</feature>
<protein>
    <submittedName>
        <fullName evidence="1">Uncharacterized protein</fullName>
    </submittedName>
</protein>
<reference evidence="1" key="1">
    <citation type="journal article" date="2014" name="Front. Microbiol.">
        <title>High frequency of phylogenetically diverse reductive dehalogenase-homologous genes in deep subseafloor sedimentary metagenomes.</title>
        <authorList>
            <person name="Kawai M."/>
            <person name="Futagami T."/>
            <person name="Toyoda A."/>
            <person name="Takaki Y."/>
            <person name="Nishi S."/>
            <person name="Hori S."/>
            <person name="Arai W."/>
            <person name="Tsubouchi T."/>
            <person name="Morono Y."/>
            <person name="Uchiyama I."/>
            <person name="Ito T."/>
            <person name="Fujiyama A."/>
            <person name="Inagaki F."/>
            <person name="Takami H."/>
        </authorList>
    </citation>
    <scope>NUCLEOTIDE SEQUENCE</scope>
    <source>
        <strain evidence="1">Expedition CK06-06</strain>
    </source>
</reference>